<proteinExistence type="predicted"/>
<dbReference type="GO" id="GO:0016020">
    <property type="term" value="C:membrane"/>
    <property type="evidence" value="ECO:0007669"/>
    <property type="project" value="TreeGrafter"/>
</dbReference>
<dbReference type="Pfam" id="PF00561">
    <property type="entry name" value="Abhydrolase_1"/>
    <property type="match status" value="1"/>
</dbReference>
<evidence type="ECO:0000313" key="3">
    <source>
        <dbReference type="Proteomes" id="UP001336250"/>
    </source>
</evidence>
<feature type="domain" description="AB hydrolase-1" evidence="1">
    <location>
        <begin position="51"/>
        <end position="155"/>
    </location>
</feature>
<evidence type="ECO:0000259" key="1">
    <source>
        <dbReference type="Pfam" id="PF00561"/>
    </source>
</evidence>
<dbReference type="Gene3D" id="3.40.50.1820">
    <property type="entry name" value="alpha/beta hydrolase"/>
    <property type="match status" value="1"/>
</dbReference>
<dbReference type="InterPro" id="IPR000073">
    <property type="entry name" value="AB_hydrolase_1"/>
</dbReference>
<name>A0AAW9PXI2_9BURK</name>
<dbReference type="InterPro" id="IPR029058">
    <property type="entry name" value="AB_hydrolase_fold"/>
</dbReference>
<gene>
    <name evidence="2" type="ORF">V4F39_00910</name>
</gene>
<protein>
    <submittedName>
        <fullName evidence="2">Alpha/beta hydrolase</fullName>
    </submittedName>
</protein>
<dbReference type="GO" id="GO:0046464">
    <property type="term" value="P:acylglycerol catabolic process"/>
    <property type="evidence" value="ECO:0007669"/>
    <property type="project" value="TreeGrafter"/>
</dbReference>
<dbReference type="Proteomes" id="UP001336250">
    <property type="component" value="Unassembled WGS sequence"/>
</dbReference>
<keyword evidence="2" id="KW-0378">Hydrolase</keyword>
<evidence type="ECO:0000313" key="2">
    <source>
        <dbReference type="EMBL" id="MEF7612448.1"/>
    </source>
</evidence>
<accession>A0AAW9PXI2</accession>
<dbReference type="PANTHER" id="PTHR43798:SF5">
    <property type="entry name" value="MONOACYLGLYCEROL LIPASE ABHD6"/>
    <property type="match status" value="1"/>
</dbReference>
<sequence length="284" mass="29938">MSAGRPSDGAGGGAVQRERCLLPLHDTQGRAVRIDVVIDQPAATGRPHPALVLLPSSLRDSLDCDVFAAALAGLGWRVLRPQPRGMGCSTGPMDGLDLHVLAHDVVQVVDALGGGRAVLAGHAFGHFVARVAAMDHPRQVRGVALLGAAARTFPPGLTGALDVAADPAQAEPDRLQALRRAFFAAASDPSEWLQGWYPQWRAAYRAAGSSPPKAAWWPASTVPLLDLQASEDPWRPADSRNELRDALGPLVTVEVIEGASHALLPEQPQAVAAAVDRWARTLPP</sequence>
<dbReference type="AlphaFoldDB" id="A0AAW9PXI2"/>
<organism evidence="2 3">
    <name type="scientific">Aquincola agrisoli</name>
    <dbReference type="NCBI Taxonomy" id="3119538"/>
    <lineage>
        <taxon>Bacteria</taxon>
        <taxon>Pseudomonadati</taxon>
        <taxon>Pseudomonadota</taxon>
        <taxon>Betaproteobacteria</taxon>
        <taxon>Burkholderiales</taxon>
        <taxon>Sphaerotilaceae</taxon>
        <taxon>Aquincola</taxon>
    </lineage>
</organism>
<dbReference type="SUPFAM" id="SSF53474">
    <property type="entry name" value="alpha/beta-Hydrolases"/>
    <property type="match status" value="1"/>
</dbReference>
<dbReference type="GO" id="GO:0047372">
    <property type="term" value="F:monoacylglycerol lipase activity"/>
    <property type="evidence" value="ECO:0007669"/>
    <property type="project" value="TreeGrafter"/>
</dbReference>
<keyword evidence="3" id="KW-1185">Reference proteome</keyword>
<dbReference type="PANTHER" id="PTHR43798">
    <property type="entry name" value="MONOACYLGLYCEROL LIPASE"/>
    <property type="match status" value="1"/>
</dbReference>
<reference evidence="2 3" key="1">
    <citation type="submission" date="2024-02" db="EMBL/GenBank/DDBJ databases">
        <title>Genome sequence of Aquincola sp. MAHUQ-54.</title>
        <authorList>
            <person name="Huq M.A."/>
        </authorList>
    </citation>
    <scope>NUCLEOTIDE SEQUENCE [LARGE SCALE GENOMIC DNA]</scope>
    <source>
        <strain evidence="2 3">MAHUQ-54</strain>
    </source>
</reference>
<dbReference type="EMBL" id="JAZIBG010000003">
    <property type="protein sequence ID" value="MEF7612448.1"/>
    <property type="molecule type" value="Genomic_DNA"/>
</dbReference>
<comment type="caution">
    <text evidence="2">The sequence shown here is derived from an EMBL/GenBank/DDBJ whole genome shotgun (WGS) entry which is preliminary data.</text>
</comment>
<dbReference type="InterPro" id="IPR050266">
    <property type="entry name" value="AB_hydrolase_sf"/>
</dbReference>